<protein>
    <recommendedName>
        <fullName evidence="1">EVE domain-containing protein</fullName>
    </recommendedName>
</protein>
<dbReference type="InterPro" id="IPR002740">
    <property type="entry name" value="EVE_domain"/>
</dbReference>
<dbReference type="Pfam" id="PF01878">
    <property type="entry name" value="EVE"/>
    <property type="match status" value="1"/>
</dbReference>
<evidence type="ECO:0000259" key="1">
    <source>
        <dbReference type="Pfam" id="PF01878"/>
    </source>
</evidence>
<evidence type="ECO:0000313" key="2">
    <source>
        <dbReference type="EMBL" id="OGG85132.1"/>
    </source>
</evidence>
<dbReference type="CDD" id="cd21133">
    <property type="entry name" value="EVE"/>
    <property type="match status" value="1"/>
</dbReference>
<organism evidence="2 3">
    <name type="scientific">Candidatus Kaiserbacteria bacterium RIFCSPLOWO2_12_FULL_45_26</name>
    <dbReference type="NCBI Taxonomy" id="1798525"/>
    <lineage>
        <taxon>Bacteria</taxon>
        <taxon>Candidatus Kaiseribacteriota</taxon>
    </lineage>
</organism>
<dbReference type="PANTHER" id="PTHR14087">
    <property type="entry name" value="THYMOCYTE NUCLEAR PROTEIN 1"/>
    <property type="match status" value="1"/>
</dbReference>
<dbReference type="EMBL" id="MFMM01000001">
    <property type="protein sequence ID" value="OGG85132.1"/>
    <property type="molecule type" value="Genomic_DNA"/>
</dbReference>
<dbReference type="STRING" id="1798525.A3G90_03670"/>
<proteinExistence type="predicted"/>
<name>A0A1F6FH01_9BACT</name>
<accession>A0A1F6FH01</accession>
<dbReference type="InterPro" id="IPR015947">
    <property type="entry name" value="PUA-like_sf"/>
</dbReference>
<dbReference type="PANTHER" id="PTHR14087:SF7">
    <property type="entry name" value="THYMOCYTE NUCLEAR PROTEIN 1"/>
    <property type="match status" value="1"/>
</dbReference>
<evidence type="ECO:0000313" key="3">
    <source>
        <dbReference type="Proteomes" id="UP000177325"/>
    </source>
</evidence>
<dbReference type="Gene3D" id="3.10.590.10">
    <property type="entry name" value="ph1033 like domains"/>
    <property type="match status" value="1"/>
</dbReference>
<dbReference type="AlphaFoldDB" id="A0A1F6FH01"/>
<sequence length="151" mass="17429">MKYWLLKSEPQEFSIDDLKRVGEQVWDGVRNYQVRNSFRDIMKSGDKALFYHSSCKEVGVVGEMEIVSPAEVDPTQFDKKSKYYDSKSNKDAPRWLGPKVRFVAKFNKLVPLAIIRADGRFKDMILLRAGNRLSAFQVTKTEYNSLVKLGK</sequence>
<gene>
    <name evidence="2" type="ORF">A3G90_03670</name>
</gene>
<dbReference type="InterPro" id="IPR052181">
    <property type="entry name" value="5hmC_binding"/>
</dbReference>
<comment type="caution">
    <text evidence="2">The sequence shown here is derived from an EMBL/GenBank/DDBJ whole genome shotgun (WGS) entry which is preliminary data.</text>
</comment>
<dbReference type="SUPFAM" id="SSF88697">
    <property type="entry name" value="PUA domain-like"/>
    <property type="match status" value="1"/>
</dbReference>
<reference evidence="2 3" key="1">
    <citation type="journal article" date="2016" name="Nat. Commun.">
        <title>Thousands of microbial genomes shed light on interconnected biogeochemical processes in an aquifer system.</title>
        <authorList>
            <person name="Anantharaman K."/>
            <person name="Brown C.T."/>
            <person name="Hug L.A."/>
            <person name="Sharon I."/>
            <person name="Castelle C.J."/>
            <person name="Probst A.J."/>
            <person name="Thomas B.C."/>
            <person name="Singh A."/>
            <person name="Wilkins M.J."/>
            <person name="Karaoz U."/>
            <person name="Brodie E.L."/>
            <person name="Williams K.H."/>
            <person name="Hubbard S.S."/>
            <person name="Banfield J.F."/>
        </authorList>
    </citation>
    <scope>NUCLEOTIDE SEQUENCE [LARGE SCALE GENOMIC DNA]</scope>
</reference>
<dbReference type="InterPro" id="IPR047197">
    <property type="entry name" value="THYN1-like_EVE"/>
</dbReference>
<feature type="domain" description="EVE" evidence="1">
    <location>
        <begin position="2"/>
        <end position="148"/>
    </location>
</feature>
<dbReference type="Proteomes" id="UP000177325">
    <property type="component" value="Unassembled WGS sequence"/>
</dbReference>